<reference evidence="9" key="1">
    <citation type="submission" date="2025-08" db="UniProtKB">
        <authorList>
            <consortium name="Ensembl"/>
        </authorList>
    </citation>
    <scope>IDENTIFICATION</scope>
</reference>
<evidence type="ECO:0000256" key="1">
    <source>
        <dbReference type="ARBA" id="ARBA00004167"/>
    </source>
</evidence>
<evidence type="ECO:0000256" key="6">
    <source>
        <dbReference type="SAM" id="MobiDB-lite"/>
    </source>
</evidence>
<reference evidence="9" key="2">
    <citation type="submission" date="2025-09" db="UniProtKB">
        <authorList>
            <consortium name="Ensembl"/>
        </authorList>
    </citation>
    <scope>IDENTIFICATION</scope>
</reference>
<dbReference type="PANTHER" id="PTHR21419:SF30">
    <property type="entry name" value="IG-LIKE DOMAIN-CONTAINING PROTEIN"/>
    <property type="match status" value="1"/>
</dbReference>
<dbReference type="InterPro" id="IPR045232">
    <property type="entry name" value="FAM234"/>
</dbReference>
<feature type="transmembrane region" description="Helical" evidence="7">
    <location>
        <begin position="112"/>
        <end position="132"/>
    </location>
</feature>
<comment type="similarity">
    <text evidence="5">Belongs to the FAM234 family.</text>
</comment>
<evidence type="ECO:0000256" key="4">
    <source>
        <dbReference type="ARBA" id="ARBA00023136"/>
    </source>
</evidence>
<dbReference type="PANTHER" id="PTHR21419">
    <property type="match status" value="1"/>
</dbReference>
<feature type="compositionally biased region" description="Polar residues" evidence="6">
    <location>
        <begin position="36"/>
        <end position="46"/>
    </location>
</feature>
<dbReference type="SUPFAM" id="SSF50998">
    <property type="entry name" value="Quinoprotein alcohol dehydrogenase-like"/>
    <property type="match status" value="1"/>
</dbReference>
<dbReference type="GO" id="GO:0016020">
    <property type="term" value="C:membrane"/>
    <property type="evidence" value="ECO:0007669"/>
    <property type="project" value="UniProtKB-SubCell"/>
</dbReference>
<dbReference type="Proteomes" id="UP000694388">
    <property type="component" value="Unplaced"/>
</dbReference>
<evidence type="ECO:0000259" key="8">
    <source>
        <dbReference type="Pfam" id="PF23727"/>
    </source>
</evidence>
<proteinExistence type="inferred from homology"/>
<feature type="region of interest" description="Disordered" evidence="6">
    <location>
        <begin position="29"/>
        <end position="48"/>
    </location>
</feature>
<evidence type="ECO:0000256" key="2">
    <source>
        <dbReference type="ARBA" id="ARBA00022692"/>
    </source>
</evidence>
<feature type="domain" description="FAM234A/B beta-propeller" evidence="8">
    <location>
        <begin position="143"/>
        <end position="608"/>
    </location>
</feature>
<comment type="subcellular location">
    <subcellularLocation>
        <location evidence="1">Membrane</location>
        <topology evidence="1">Single-pass membrane protein</topology>
    </subcellularLocation>
</comment>
<dbReference type="InterPro" id="IPR011047">
    <property type="entry name" value="Quinoprotein_ADH-like_sf"/>
</dbReference>
<keyword evidence="2 7" id="KW-0812">Transmembrane</keyword>
<dbReference type="GeneTree" id="ENSGT00530000063694"/>
<organism evidence="9 10">
    <name type="scientific">Eptatretus burgeri</name>
    <name type="common">Inshore hagfish</name>
    <dbReference type="NCBI Taxonomy" id="7764"/>
    <lineage>
        <taxon>Eukaryota</taxon>
        <taxon>Metazoa</taxon>
        <taxon>Chordata</taxon>
        <taxon>Craniata</taxon>
        <taxon>Vertebrata</taxon>
        <taxon>Cyclostomata</taxon>
        <taxon>Myxini</taxon>
        <taxon>Myxiniformes</taxon>
        <taxon>Myxinidae</taxon>
        <taxon>Eptatretinae</taxon>
        <taxon>Eptatretus</taxon>
    </lineage>
</organism>
<sequence length="644" mass="70270">MAETRQVSFGQPAKRRLAEGSYDLVSLTDSEAEQQMPGSTAASVPSTMDPANIHKDGLSTAPSDGRWLRQAEANGRGNARTCEGEGANDPCQMTAKTRKLWKTSPKRQMRTALCLSFLFVCFVSLGIFSFFIHCEMPSHLGNWDVSLSHAASVNHLMMYDVDSDHIPDCVMAYTTDDSIDADSFCRNGRGVKAPCGAVLVLHGFDGSETWHSTLPGEPSAVSCSPSSDVIRPKPPFCLALGEQGQVWALKHRNGREAWSVEPGVDVVGPCQILWLPDLDEDRSHDVLLLWQLMNDTSTSARLALVSGFSGVLIGKPVRLEVNNVPEQKLLPPALHIMNDEMPLILLASGSGVKAIALRDLYRLALGPQAEFPKPLRKASTDWTTMTNISTDLQSIYSPTSGPLRMLGQVPNERLPAAVVMLTDKELMLLNGQNLQMSWKTPIPNISSLPLYGQFNDDGVPDLFVQAQNNNGFKTVYLLDGAIGVELWHLEIPILDLPTEQDTAAALSTRSHGTAFLFWAGKTKSIGSQSMMRSSESESAQNLYLVLAQQSEVLIRLATSNGTITHQAVGYWPRQKDASLAFCSRPSKPGLTFLISQSRLREALSNAVVYLSPSGDNVTKVDMEDVRFLESRSGCRSGSSVGYKT</sequence>
<evidence type="ECO:0000256" key="3">
    <source>
        <dbReference type="ARBA" id="ARBA00022989"/>
    </source>
</evidence>
<evidence type="ECO:0000313" key="10">
    <source>
        <dbReference type="Proteomes" id="UP000694388"/>
    </source>
</evidence>
<dbReference type="Pfam" id="PF23727">
    <property type="entry name" value="Beta-prop_FAM234A_B"/>
    <property type="match status" value="1"/>
</dbReference>
<dbReference type="InterPro" id="IPR055409">
    <property type="entry name" value="Beta-prop_FAM234A_B"/>
</dbReference>
<dbReference type="AlphaFoldDB" id="A0A8C4NG90"/>
<evidence type="ECO:0000313" key="9">
    <source>
        <dbReference type="Ensembl" id="ENSEBUP00000006203.1"/>
    </source>
</evidence>
<name>A0A8C4NG90_EPTBU</name>
<protein>
    <recommendedName>
        <fullName evidence="8">FAM234A/B beta-propeller domain-containing protein</fullName>
    </recommendedName>
</protein>
<keyword evidence="4 7" id="KW-0472">Membrane</keyword>
<accession>A0A8C4NG90</accession>
<keyword evidence="3 7" id="KW-1133">Transmembrane helix</keyword>
<dbReference type="Ensembl" id="ENSEBUT00000006655.1">
    <property type="protein sequence ID" value="ENSEBUP00000006203.1"/>
    <property type="gene ID" value="ENSEBUG00000004096.1"/>
</dbReference>
<evidence type="ECO:0000256" key="5">
    <source>
        <dbReference type="ARBA" id="ARBA00025791"/>
    </source>
</evidence>
<keyword evidence="10" id="KW-1185">Reference proteome</keyword>
<evidence type="ECO:0000256" key="7">
    <source>
        <dbReference type="SAM" id="Phobius"/>
    </source>
</evidence>